<dbReference type="InterPro" id="IPR008271">
    <property type="entry name" value="Ser/Thr_kinase_AS"/>
</dbReference>
<dbReference type="Proteomes" id="UP000827892">
    <property type="component" value="Chromosome X"/>
</dbReference>
<dbReference type="PROSITE" id="PS00108">
    <property type="entry name" value="PROTEIN_KINASE_ST"/>
    <property type="match status" value="1"/>
</dbReference>
<evidence type="ECO:0000259" key="5">
    <source>
        <dbReference type="PROSITE" id="PS50011"/>
    </source>
</evidence>
<proteinExistence type="inferred from homology"/>
<feature type="binding site" evidence="3">
    <location>
        <position position="89"/>
    </location>
    <ligand>
        <name>ATP</name>
        <dbReference type="ChEBI" id="CHEBI:30616"/>
    </ligand>
</feature>
<protein>
    <recommendedName>
        <fullName evidence="5">Protein kinase domain-containing protein</fullName>
    </recommendedName>
</protein>
<dbReference type="Gene3D" id="1.10.510.10">
    <property type="entry name" value="Transferase(Phosphotransferase) domain 1"/>
    <property type="match status" value="2"/>
</dbReference>
<dbReference type="SUPFAM" id="SSF56112">
    <property type="entry name" value="Protein kinase-like (PK-like)"/>
    <property type="match status" value="1"/>
</dbReference>
<accession>A0AAE8ZQ03</accession>
<feature type="domain" description="Protein kinase" evidence="5">
    <location>
        <begin position="60"/>
        <end position="389"/>
    </location>
</feature>
<dbReference type="PROSITE" id="PS00107">
    <property type="entry name" value="PROTEIN_KINASE_ATP"/>
    <property type="match status" value="1"/>
</dbReference>
<evidence type="ECO:0000256" key="3">
    <source>
        <dbReference type="PROSITE-ProRule" id="PRU10141"/>
    </source>
</evidence>
<evidence type="ECO:0000256" key="1">
    <source>
        <dbReference type="ARBA" id="ARBA00022741"/>
    </source>
</evidence>
<keyword evidence="4" id="KW-0808">Transferase</keyword>
<dbReference type="InterPro" id="IPR000719">
    <property type="entry name" value="Prot_kinase_dom"/>
</dbReference>
<dbReference type="InterPro" id="IPR017441">
    <property type="entry name" value="Protein_kinase_ATP_BS"/>
</dbReference>
<organism evidence="6 7">
    <name type="scientific">Caenorhabditis briggsae</name>
    <dbReference type="NCBI Taxonomy" id="6238"/>
    <lineage>
        <taxon>Eukaryota</taxon>
        <taxon>Metazoa</taxon>
        <taxon>Ecdysozoa</taxon>
        <taxon>Nematoda</taxon>
        <taxon>Chromadorea</taxon>
        <taxon>Rhabditida</taxon>
        <taxon>Rhabditina</taxon>
        <taxon>Rhabditomorpha</taxon>
        <taxon>Rhabditoidea</taxon>
        <taxon>Rhabditidae</taxon>
        <taxon>Peloderinae</taxon>
        <taxon>Caenorhabditis</taxon>
    </lineage>
</organism>
<dbReference type="EMBL" id="CP090896">
    <property type="protein sequence ID" value="ULT82255.1"/>
    <property type="molecule type" value="Genomic_DNA"/>
</dbReference>
<evidence type="ECO:0000256" key="4">
    <source>
        <dbReference type="RuleBase" id="RU000304"/>
    </source>
</evidence>
<reference evidence="6 7" key="1">
    <citation type="submission" date="2022-05" db="EMBL/GenBank/DDBJ databases">
        <title>Chromosome-level reference genomes for two strains of Caenorhabditis briggsae: an improved platform for comparative genomics.</title>
        <authorList>
            <person name="Stevens L."/>
            <person name="Andersen E.C."/>
        </authorList>
    </citation>
    <scope>NUCLEOTIDE SEQUENCE [LARGE SCALE GENOMIC DNA]</scope>
    <source>
        <strain evidence="6">QX1410_ONT</strain>
        <tissue evidence="6">Whole-organism</tissue>
    </source>
</reference>
<dbReference type="Pfam" id="PF00069">
    <property type="entry name" value="Pkinase"/>
    <property type="match status" value="2"/>
</dbReference>
<keyword evidence="4" id="KW-0723">Serine/threonine-protein kinase</keyword>
<dbReference type="GO" id="GO:0010506">
    <property type="term" value="P:regulation of autophagy"/>
    <property type="evidence" value="ECO:0007669"/>
    <property type="project" value="InterPro"/>
</dbReference>
<comment type="similarity">
    <text evidence="4">Belongs to the protein kinase superfamily.</text>
</comment>
<dbReference type="GO" id="GO:0006914">
    <property type="term" value="P:autophagy"/>
    <property type="evidence" value="ECO:0007669"/>
    <property type="project" value="UniProtKB-ARBA"/>
</dbReference>
<keyword evidence="4" id="KW-0418">Kinase</keyword>
<evidence type="ECO:0000313" key="7">
    <source>
        <dbReference type="Proteomes" id="UP000827892"/>
    </source>
</evidence>
<dbReference type="GO" id="GO:0005524">
    <property type="term" value="F:ATP binding"/>
    <property type="evidence" value="ECO:0007669"/>
    <property type="project" value="UniProtKB-UniRule"/>
</dbReference>
<sequence length="393" mass="44814">MAAELPSMLLINDDDEAVRVEMDKMVIHCASHRSSTASAFLMPDFSNKLIKLEDKYEYNDSLDSMIGMGAFGAVFKGNVKDSTDPVAIKRMLKVHVKESELKLIKELHSEYLVGVLDICNYDDFFCCLIMELCDCDLDHHMRNISEKGRLNQSNFRQVYRLFKILCIRDWDKLGIVGGGSKHVLILREERIKKLFKKVLVSVSRKIFLKTRNHSSLELFRLLMDNIARGYKALYELKIVHRDIKPQNILITYTDASKQIACARITDFGIARTLDDESEELCNVAGTFYYMAPEVGANLLKTCQYDSKVDMWSIGCLLYQCVTGEVPFDECSLCKLFLYTAGANFDAYDPPELPVELSQEVSGIIQSLLQLDTTQRCTPTQFYDKAIGWSQQIC</sequence>
<name>A0AAE8ZQ03_CAEBR</name>
<gene>
    <name evidence="6" type="ORF">L3Y34_011907</name>
</gene>
<keyword evidence="2 3" id="KW-0067">ATP-binding</keyword>
<dbReference type="PROSITE" id="PS50011">
    <property type="entry name" value="PROTEIN_KINASE_DOM"/>
    <property type="match status" value="1"/>
</dbReference>
<keyword evidence="1 3" id="KW-0547">Nucleotide-binding</keyword>
<dbReference type="PANTHER" id="PTHR24348:SF45">
    <property type="entry name" value="PROTEIN KINASE DOMAIN-CONTAINING PROTEIN"/>
    <property type="match status" value="1"/>
</dbReference>
<dbReference type="PANTHER" id="PTHR24348">
    <property type="entry name" value="SERINE/THREONINE-PROTEIN KINASE UNC-51-RELATED"/>
    <property type="match status" value="1"/>
</dbReference>
<dbReference type="GO" id="GO:0004674">
    <property type="term" value="F:protein serine/threonine kinase activity"/>
    <property type="evidence" value="ECO:0007669"/>
    <property type="project" value="UniProtKB-KW"/>
</dbReference>
<evidence type="ECO:0000256" key="2">
    <source>
        <dbReference type="ARBA" id="ARBA00022840"/>
    </source>
</evidence>
<evidence type="ECO:0000313" key="6">
    <source>
        <dbReference type="EMBL" id="ULT82255.1"/>
    </source>
</evidence>
<dbReference type="InterPro" id="IPR045269">
    <property type="entry name" value="Atg1-like"/>
</dbReference>
<dbReference type="SMART" id="SM00220">
    <property type="entry name" value="S_TKc"/>
    <property type="match status" value="1"/>
</dbReference>
<dbReference type="InterPro" id="IPR011009">
    <property type="entry name" value="Kinase-like_dom_sf"/>
</dbReference>
<dbReference type="AlphaFoldDB" id="A0AAE8ZQ03"/>